<evidence type="ECO:0000256" key="5">
    <source>
        <dbReference type="ARBA" id="ARBA00022650"/>
    </source>
</evidence>
<comment type="caution">
    <text evidence="10">The sequence shown here is derived from an EMBL/GenBank/DDBJ whole genome shotgun (WGS) entry which is preliminary data.</text>
</comment>
<comment type="cofactor">
    <cofactor evidence="1">
        <name>pyridoxal 5'-phosphate</name>
        <dbReference type="ChEBI" id="CHEBI:597326"/>
    </cofactor>
</comment>
<keyword evidence="7 9" id="KW-0663">Pyridoxal phosphate</keyword>
<dbReference type="GO" id="GO:0030170">
    <property type="term" value="F:pyridoxal phosphate binding"/>
    <property type="evidence" value="ECO:0007669"/>
    <property type="project" value="InterPro"/>
</dbReference>
<keyword evidence="4 10" id="KW-0032">Aminotransferase</keyword>
<dbReference type="Proteomes" id="UP000291933">
    <property type="component" value="Unassembled WGS sequence"/>
</dbReference>
<sequence length="415" mass="44060">MAASARSARQQQAIDQVETFSAHNYSPLPVVIAEADGATVVDLDGNTYLDCLAAYSAVNFGHQNPRLLAVAEKQLRTLTLTSRAFYSAPFGPFVEALAKMCNKDMVLPMNSGAEAVETAIKTARKWAYEVKGIPDGRAEIIVMDGNFHGRTTTIISFSDDPDARDNFAPFTSGFVSVPYGDAVAVEAAINENTAAVLIEPIQGEAGVGIPTEGFLKAVREITARRGVLMMADEIQSGLGRAGETFACDREGVVPDVYILGKALGGGIMPLSAVVADADILGVFQPGQHGSTFGGNPLACAIGSEVIDMLATGEFQEASRVQGKKLGDAFRALMAKGYLTEVRQAGLWLGLDVEPSLGTARELCYRLLAKGILAKDTHTKTIRFAPPLVITDAQVDEIIAKTTEAFEEAAAQRDAK</sequence>
<dbReference type="NCBIfam" id="TIGR01885">
    <property type="entry name" value="Orn_aminotrans"/>
    <property type="match status" value="1"/>
</dbReference>
<dbReference type="PANTHER" id="PTHR11986">
    <property type="entry name" value="AMINOTRANSFERASE CLASS III"/>
    <property type="match status" value="1"/>
</dbReference>
<dbReference type="GO" id="GO:0004587">
    <property type="term" value="F:ornithine aminotransferase activity"/>
    <property type="evidence" value="ECO:0007669"/>
    <property type="project" value="UniProtKB-EC"/>
</dbReference>
<dbReference type="InterPro" id="IPR005814">
    <property type="entry name" value="Aminotrans_3"/>
</dbReference>
<dbReference type="Gene3D" id="3.40.640.10">
    <property type="entry name" value="Type I PLP-dependent aspartate aminotransferase-like (Major domain)"/>
    <property type="match status" value="1"/>
</dbReference>
<dbReference type="SUPFAM" id="SSF53383">
    <property type="entry name" value="PLP-dependent transferases"/>
    <property type="match status" value="1"/>
</dbReference>
<dbReference type="InterPro" id="IPR049704">
    <property type="entry name" value="Aminotrans_3_PPA_site"/>
</dbReference>
<dbReference type="InterPro" id="IPR015422">
    <property type="entry name" value="PyrdxlP-dep_Trfase_small"/>
</dbReference>
<accession>A0A4Q9KLP8</accession>
<dbReference type="AlphaFoldDB" id="A0A4Q9KLP8"/>
<dbReference type="InterPro" id="IPR015424">
    <property type="entry name" value="PyrdxlP-dep_Trfase"/>
</dbReference>
<dbReference type="CDD" id="cd00610">
    <property type="entry name" value="OAT_like"/>
    <property type="match status" value="1"/>
</dbReference>
<reference evidence="10 11" key="1">
    <citation type="submission" date="2019-01" db="EMBL/GenBank/DDBJ databases">
        <title>Lactibacter flavus gen. nov., sp. nov., a novel bacterium of the family Propionibacteriaceae isolated from raw milk and dairy products.</title>
        <authorList>
            <person name="Huptas C."/>
            <person name="Wenning M."/>
            <person name="Breitenwieser F."/>
            <person name="Doll E."/>
            <person name="Von Neubeck M."/>
            <person name="Busse H.-J."/>
            <person name="Scherer S."/>
        </authorList>
    </citation>
    <scope>NUCLEOTIDE SEQUENCE [LARGE SCALE GENOMIC DNA]</scope>
    <source>
        <strain evidence="10 11">DSM 22130</strain>
    </source>
</reference>
<keyword evidence="5" id="KW-0028">Amino-acid biosynthesis</keyword>
<organism evidence="10 11">
    <name type="scientific">Propioniciclava tarda</name>
    <dbReference type="NCBI Taxonomy" id="433330"/>
    <lineage>
        <taxon>Bacteria</taxon>
        <taxon>Bacillati</taxon>
        <taxon>Actinomycetota</taxon>
        <taxon>Actinomycetes</taxon>
        <taxon>Propionibacteriales</taxon>
        <taxon>Propionibacteriaceae</taxon>
        <taxon>Propioniciclava</taxon>
    </lineage>
</organism>
<name>A0A4Q9KLP8_PROTD</name>
<dbReference type="Gene3D" id="3.90.1150.10">
    <property type="entry name" value="Aspartate Aminotransferase, domain 1"/>
    <property type="match status" value="1"/>
</dbReference>
<dbReference type="UniPathway" id="UPA00098">
    <property type="reaction ID" value="UER00358"/>
</dbReference>
<evidence type="ECO:0000256" key="2">
    <source>
        <dbReference type="ARBA" id="ARBA00004998"/>
    </source>
</evidence>
<dbReference type="PIRSF" id="PIRSF000521">
    <property type="entry name" value="Transaminase_4ab_Lys_Orn"/>
    <property type="match status" value="1"/>
</dbReference>
<protein>
    <recommendedName>
        <fullName evidence="3">ornithine aminotransferase</fullName>
        <ecNumber evidence="3">2.6.1.13</ecNumber>
    </recommendedName>
    <alternativeName>
        <fullName evidence="8">Ornithine--oxo-acid aminotransferase</fullName>
    </alternativeName>
</protein>
<comment type="similarity">
    <text evidence="9">Belongs to the class-III pyridoxal-phosphate-dependent aminotransferase family.</text>
</comment>
<evidence type="ECO:0000256" key="4">
    <source>
        <dbReference type="ARBA" id="ARBA00022576"/>
    </source>
</evidence>
<dbReference type="GO" id="GO:0042802">
    <property type="term" value="F:identical protein binding"/>
    <property type="evidence" value="ECO:0007669"/>
    <property type="project" value="TreeGrafter"/>
</dbReference>
<dbReference type="FunFam" id="3.40.640.10:FF:000011">
    <property type="entry name" value="Ornithine aminotransferase"/>
    <property type="match status" value="1"/>
</dbReference>
<dbReference type="InterPro" id="IPR015421">
    <property type="entry name" value="PyrdxlP-dep_Trfase_major"/>
</dbReference>
<evidence type="ECO:0000313" key="10">
    <source>
        <dbReference type="EMBL" id="TBT95456.1"/>
    </source>
</evidence>
<dbReference type="GO" id="GO:0055129">
    <property type="term" value="P:L-proline biosynthetic process"/>
    <property type="evidence" value="ECO:0007669"/>
    <property type="project" value="UniProtKB-UniPathway"/>
</dbReference>
<evidence type="ECO:0000256" key="7">
    <source>
        <dbReference type="ARBA" id="ARBA00022898"/>
    </source>
</evidence>
<comment type="pathway">
    <text evidence="2">Amino-acid biosynthesis; L-proline biosynthesis; L-glutamate 5-semialdehyde from L-ornithine: step 1/1.</text>
</comment>
<evidence type="ECO:0000256" key="3">
    <source>
        <dbReference type="ARBA" id="ARBA00012924"/>
    </source>
</evidence>
<evidence type="ECO:0000256" key="9">
    <source>
        <dbReference type="RuleBase" id="RU003560"/>
    </source>
</evidence>
<dbReference type="EC" id="2.6.1.13" evidence="3"/>
<evidence type="ECO:0000256" key="8">
    <source>
        <dbReference type="ARBA" id="ARBA00030587"/>
    </source>
</evidence>
<dbReference type="Pfam" id="PF00202">
    <property type="entry name" value="Aminotran_3"/>
    <property type="match status" value="1"/>
</dbReference>
<proteinExistence type="inferred from homology"/>
<evidence type="ECO:0000313" key="11">
    <source>
        <dbReference type="Proteomes" id="UP000291933"/>
    </source>
</evidence>
<keyword evidence="6 10" id="KW-0808">Transferase</keyword>
<dbReference type="InterPro" id="IPR010164">
    <property type="entry name" value="Orn_aminotrans"/>
</dbReference>
<dbReference type="RefSeq" id="WP_131171449.1">
    <property type="nucleotide sequence ID" value="NZ_FXTL01000004.1"/>
</dbReference>
<evidence type="ECO:0000256" key="1">
    <source>
        <dbReference type="ARBA" id="ARBA00001933"/>
    </source>
</evidence>
<evidence type="ECO:0000256" key="6">
    <source>
        <dbReference type="ARBA" id="ARBA00022679"/>
    </source>
</evidence>
<gene>
    <name evidence="10" type="primary">rocD</name>
    <name evidence="10" type="ORF">ET996_04965</name>
</gene>
<dbReference type="InterPro" id="IPR050103">
    <property type="entry name" value="Class-III_PLP-dep_AT"/>
</dbReference>
<dbReference type="OrthoDB" id="4510254at2"/>
<dbReference type="EMBL" id="SDMR01000004">
    <property type="protein sequence ID" value="TBT95456.1"/>
    <property type="molecule type" value="Genomic_DNA"/>
</dbReference>
<dbReference type="PROSITE" id="PS00600">
    <property type="entry name" value="AA_TRANSFER_CLASS_3"/>
    <property type="match status" value="1"/>
</dbReference>
<keyword evidence="5" id="KW-0641">Proline biosynthesis</keyword>
<keyword evidence="11" id="KW-1185">Reference proteome</keyword>
<dbReference type="PANTHER" id="PTHR11986:SF18">
    <property type="entry name" value="ORNITHINE AMINOTRANSFERASE, MITOCHONDRIAL"/>
    <property type="match status" value="1"/>
</dbReference>